<protein>
    <submittedName>
        <fullName evidence="1">Uncharacterized protein</fullName>
    </submittedName>
</protein>
<dbReference type="EMBL" id="LAZR01007298">
    <property type="protein sequence ID" value="KKM86147.1"/>
    <property type="molecule type" value="Genomic_DNA"/>
</dbReference>
<accession>A0A0F9NY11</accession>
<name>A0A0F9NY11_9ZZZZ</name>
<comment type="caution">
    <text evidence="1">The sequence shown here is derived from an EMBL/GenBank/DDBJ whole genome shotgun (WGS) entry which is preliminary data.</text>
</comment>
<proteinExistence type="predicted"/>
<sequence length="29" mass="3347">MIMDCVARFNKTCFVKERTDKALAALNEK</sequence>
<reference evidence="1" key="1">
    <citation type="journal article" date="2015" name="Nature">
        <title>Complex archaea that bridge the gap between prokaryotes and eukaryotes.</title>
        <authorList>
            <person name="Spang A."/>
            <person name="Saw J.H."/>
            <person name="Jorgensen S.L."/>
            <person name="Zaremba-Niedzwiedzka K."/>
            <person name="Martijn J."/>
            <person name="Lind A.E."/>
            <person name="van Eijk R."/>
            <person name="Schleper C."/>
            <person name="Guy L."/>
            <person name="Ettema T.J."/>
        </authorList>
    </citation>
    <scope>NUCLEOTIDE SEQUENCE</scope>
</reference>
<evidence type="ECO:0000313" key="1">
    <source>
        <dbReference type="EMBL" id="KKM86147.1"/>
    </source>
</evidence>
<organism evidence="1">
    <name type="scientific">marine sediment metagenome</name>
    <dbReference type="NCBI Taxonomy" id="412755"/>
    <lineage>
        <taxon>unclassified sequences</taxon>
        <taxon>metagenomes</taxon>
        <taxon>ecological metagenomes</taxon>
    </lineage>
</organism>
<gene>
    <name evidence="1" type="ORF">LCGC14_1281850</name>
</gene>
<dbReference type="AlphaFoldDB" id="A0A0F9NY11"/>